<evidence type="ECO:0000256" key="7">
    <source>
        <dbReference type="ARBA" id="ARBA00022967"/>
    </source>
</evidence>
<keyword evidence="2 13" id="KW-0813">Transport</keyword>
<dbReference type="InterPro" id="IPR055190">
    <property type="entry name" value="ATP-synt_VA_C"/>
</dbReference>
<evidence type="ECO:0000313" key="15">
    <source>
        <dbReference type="EMBL" id="GEM81238.1"/>
    </source>
</evidence>
<dbReference type="SUPFAM" id="SSF52540">
    <property type="entry name" value="P-loop containing nucleoside triphosphate hydrolases"/>
    <property type="match status" value="1"/>
</dbReference>
<evidence type="ECO:0000259" key="14">
    <source>
        <dbReference type="SMART" id="SM00382"/>
    </source>
</evidence>
<dbReference type="InterPro" id="IPR004100">
    <property type="entry name" value="ATPase_F1/V1/A1_a/bsu_N"/>
</dbReference>
<evidence type="ECO:0000256" key="5">
    <source>
        <dbReference type="ARBA" id="ARBA00022781"/>
    </source>
</evidence>
<keyword evidence="10 13" id="KW-0139">CF(1)</keyword>
<dbReference type="InterPro" id="IPR036121">
    <property type="entry name" value="ATPase_F1/V1/A1_a/bsu_N_sf"/>
</dbReference>
<evidence type="ECO:0000256" key="4">
    <source>
        <dbReference type="ARBA" id="ARBA00022741"/>
    </source>
</evidence>
<reference evidence="15 16" key="1">
    <citation type="submission" date="2019-07" db="EMBL/GenBank/DDBJ databases">
        <title>Whole genome shotgun sequence of Vibrio superstes NBRC 103154.</title>
        <authorList>
            <person name="Hosoyama A."/>
            <person name="Uohara A."/>
            <person name="Ohji S."/>
            <person name="Ichikawa N."/>
        </authorList>
    </citation>
    <scope>NUCLEOTIDE SEQUENCE [LARGE SCALE GENOMIC DNA]</scope>
    <source>
        <strain evidence="15 16">NBRC 103154</strain>
    </source>
</reference>
<dbReference type="OrthoDB" id="9801639at2"/>
<dbReference type="SUPFAM" id="SSF47917">
    <property type="entry name" value="C-terminal domain of alpha and beta subunits of F1 ATP synthase"/>
    <property type="match status" value="1"/>
</dbReference>
<dbReference type="InterPro" id="IPR005722">
    <property type="entry name" value="ATP_synth_F1_bsu"/>
</dbReference>
<dbReference type="InterPro" id="IPR000194">
    <property type="entry name" value="ATPase_F1/V1/A1_a/bsu_nucl-bd"/>
</dbReference>
<comment type="function">
    <text evidence="13">Produces ATP from ADP in the presence of a proton gradient across the membrane. The catalytic sites are hosted primarily by the beta subunits.</text>
</comment>
<keyword evidence="7 13" id="KW-1278">Translocase</keyword>
<evidence type="ECO:0000256" key="12">
    <source>
        <dbReference type="ARBA" id="ARBA00024342"/>
    </source>
</evidence>
<evidence type="ECO:0000256" key="11">
    <source>
        <dbReference type="ARBA" id="ARBA00023310"/>
    </source>
</evidence>
<feature type="domain" description="AAA+ ATPase" evidence="14">
    <location>
        <begin position="143"/>
        <end position="328"/>
    </location>
</feature>
<evidence type="ECO:0000256" key="6">
    <source>
        <dbReference type="ARBA" id="ARBA00022840"/>
    </source>
</evidence>
<dbReference type="SUPFAM" id="SSF50615">
    <property type="entry name" value="N-terminal domain of alpha and beta subunits of F1 ATP synthase"/>
    <property type="match status" value="1"/>
</dbReference>
<dbReference type="FunFam" id="1.10.1140.10:FF:000001">
    <property type="entry name" value="ATP synthase subunit beta"/>
    <property type="match status" value="1"/>
</dbReference>
<dbReference type="RefSeq" id="WP_119008383.1">
    <property type="nucleotide sequence ID" value="NZ_BJXK01000019.1"/>
</dbReference>
<dbReference type="HAMAP" id="MF_01347">
    <property type="entry name" value="ATP_synth_beta_bact"/>
    <property type="match status" value="1"/>
</dbReference>
<dbReference type="Pfam" id="PF22919">
    <property type="entry name" value="ATP-synt_VA_C"/>
    <property type="match status" value="1"/>
</dbReference>
<comment type="catalytic activity">
    <reaction evidence="13">
        <text>ATP + H2O + 4 H(+)(in) = ADP + phosphate + 5 H(+)(out)</text>
        <dbReference type="Rhea" id="RHEA:57720"/>
        <dbReference type="ChEBI" id="CHEBI:15377"/>
        <dbReference type="ChEBI" id="CHEBI:15378"/>
        <dbReference type="ChEBI" id="CHEBI:30616"/>
        <dbReference type="ChEBI" id="CHEBI:43474"/>
        <dbReference type="ChEBI" id="CHEBI:456216"/>
        <dbReference type="EC" id="7.1.2.2"/>
    </reaction>
</comment>
<dbReference type="PROSITE" id="PS00152">
    <property type="entry name" value="ATPASE_ALPHA_BETA"/>
    <property type="match status" value="1"/>
</dbReference>
<keyword evidence="8 13" id="KW-0406">Ion transport</keyword>
<evidence type="ECO:0000256" key="13">
    <source>
        <dbReference type="HAMAP-Rule" id="MF_01347"/>
    </source>
</evidence>
<dbReference type="AlphaFoldDB" id="A0A511QV44"/>
<dbReference type="GO" id="GO:0005524">
    <property type="term" value="F:ATP binding"/>
    <property type="evidence" value="ECO:0007669"/>
    <property type="project" value="UniProtKB-UniRule"/>
</dbReference>
<dbReference type="Pfam" id="PF02874">
    <property type="entry name" value="ATP-synt_ab_N"/>
    <property type="match status" value="1"/>
</dbReference>
<dbReference type="Pfam" id="PF00006">
    <property type="entry name" value="ATP-synt_ab"/>
    <property type="match status" value="1"/>
</dbReference>
<keyword evidence="16" id="KW-1185">Reference proteome</keyword>
<dbReference type="InterPro" id="IPR050053">
    <property type="entry name" value="ATPase_alpha/beta_chains"/>
</dbReference>
<dbReference type="Proteomes" id="UP000321113">
    <property type="component" value="Unassembled WGS sequence"/>
</dbReference>
<evidence type="ECO:0000256" key="9">
    <source>
        <dbReference type="ARBA" id="ARBA00023136"/>
    </source>
</evidence>
<proteinExistence type="inferred from homology"/>
<dbReference type="Gene3D" id="1.10.1140.10">
    <property type="entry name" value="Bovine Mitochondrial F1-atpase, Atp Synthase Beta Chain, Chain D, domain 3"/>
    <property type="match status" value="1"/>
</dbReference>
<dbReference type="InterPro" id="IPR024034">
    <property type="entry name" value="ATPase_F1/V1_b/a_C"/>
</dbReference>
<dbReference type="NCBIfam" id="TIGR01039">
    <property type="entry name" value="atpD"/>
    <property type="match status" value="1"/>
</dbReference>
<feature type="binding site" evidence="13">
    <location>
        <begin position="151"/>
        <end position="158"/>
    </location>
    <ligand>
        <name>ATP</name>
        <dbReference type="ChEBI" id="CHEBI:30616"/>
    </ligand>
</feature>
<comment type="caution">
    <text evidence="15">The sequence shown here is derived from an EMBL/GenBank/DDBJ whole genome shotgun (WGS) entry which is preliminary data.</text>
</comment>
<dbReference type="CDD" id="cd18115">
    <property type="entry name" value="ATP-synt_F1_beta_N"/>
    <property type="match status" value="1"/>
</dbReference>
<dbReference type="PANTHER" id="PTHR15184:SF71">
    <property type="entry name" value="ATP SYNTHASE SUBUNIT BETA, MITOCHONDRIAL"/>
    <property type="match status" value="1"/>
</dbReference>
<keyword evidence="4 13" id="KW-0547">Nucleotide-binding</keyword>
<name>A0A511QV44_9VIBR</name>
<gene>
    <name evidence="13 15" type="primary">atpD</name>
    <name evidence="15" type="ORF">VSU01S_34830</name>
</gene>
<evidence type="ECO:0000256" key="1">
    <source>
        <dbReference type="ARBA" id="ARBA00004170"/>
    </source>
</evidence>
<dbReference type="EMBL" id="BJXK01000019">
    <property type="protein sequence ID" value="GEM81238.1"/>
    <property type="molecule type" value="Genomic_DNA"/>
</dbReference>
<evidence type="ECO:0000313" key="16">
    <source>
        <dbReference type="Proteomes" id="UP000321113"/>
    </source>
</evidence>
<sequence length="461" mass="50060">MSVGKIVKVIGAVVDVEFSHNSGPRVYDALKVIGDEAGSLVLEVQQQMGGGIVRCIAMGTSDGLRRGLQVENTGSPITVPVGEETLGRIMNVLGQPIDECGEIGQKENYEIHREAPSYEDQANSTELLETGVKVIDLICPFAKGGKIGLFGGAGVGKTVNMMELINNIAKAHSGLSVFTGVGERTREGNDFYYEMKEAGVLDKVAMVYGQMNEPPGNRLRVALTGLTMAERFRDEGRDVLLFIDNIYRYTLAGTEVSALLGRMPSAVGYQPTLAEEMGVLQERITSTKQGSITSIQAVYVPADDLTDPSPATTFAHLDATVVLSRNIAALGLYPAIDPLDSTSRQLDPLVVGQEHYDIAQKVQTTLQRYKELKDIIAILGMDELSTEDKQTVSRARKIERFLTQPYHVAEVFTGQKGVFVPLSETLSGFKGLLDGQYDDIPEQAFLYCGSIDEVLEKAKSI</sequence>
<evidence type="ECO:0000256" key="2">
    <source>
        <dbReference type="ARBA" id="ARBA00022448"/>
    </source>
</evidence>
<dbReference type="GO" id="GO:0045259">
    <property type="term" value="C:proton-transporting ATP synthase complex"/>
    <property type="evidence" value="ECO:0007669"/>
    <property type="project" value="UniProtKB-KW"/>
</dbReference>
<keyword evidence="9 13" id="KW-0472">Membrane</keyword>
<evidence type="ECO:0000256" key="10">
    <source>
        <dbReference type="ARBA" id="ARBA00023196"/>
    </source>
</evidence>
<protein>
    <recommendedName>
        <fullName evidence="13">ATP synthase subunit beta</fullName>
        <ecNumber evidence="13">7.1.2.2</ecNumber>
    </recommendedName>
    <alternativeName>
        <fullName evidence="13">ATP synthase F1 sector subunit beta</fullName>
    </alternativeName>
    <alternativeName>
        <fullName evidence="13">F-ATPase subunit beta</fullName>
    </alternativeName>
</protein>
<dbReference type="CDD" id="cd01133">
    <property type="entry name" value="F1-ATPase_beta_CD"/>
    <property type="match status" value="1"/>
</dbReference>
<evidence type="ECO:0000256" key="3">
    <source>
        <dbReference type="ARBA" id="ARBA00022475"/>
    </source>
</evidence>
<evidence type="ECO:0000256" key="8">
    <source>
        <dbReference type="ARBA" id="ARBA00023065"/>
    </source>
</evidence>
<keyword evidence="3 13" id="KW-1003">Cell membrane</keyword>
<dbReference type="SMART" id="SM00382">
    <property type="entry name" value="AAA"/>
    <property type="match status" value="1"/>
</dbReference>
<keyword evidence="6 13" id="KW-0067">ATP-binding</keyword>
<dbReference type="GO" id="GO:0005886">
    <property type="term" value="C:plasma membrane"/>
    <property type="evidence" value="ECO:0007669"/>
    <property type="project" value="UniProtKB-SubCell"/>
</dbReference>
<comment type="similarity">
    <text evidence="12">Belongs to the ATPase alpha/beta chains family. T3SS ATPase subfamily.</text>
</comment>
<dbReference type="EC" id="7.1.2.2" evidence="13"/>
<comment type="subcellular location">
    <subcellularLocation>
        <location evidence="13">Cell membrane</location>
        <topology evidence="13">Peripheral membrane protein</topology>
    </subcellularLocation>
    <subcellularLocation>
        <location evidence="1">Membrane</location>
        <topology evidence="1">Peripheral membrane protein</topology>
    </subcellularLocation>
</comment>
<dbReference type="CDD" id="cd18110">
    <property type="entry name" value="ATP-synt_F1_beta_C"/>
    <property type="match status" value="1"/>
</dbReference>
<dbReference type="GO" id="GO:0046933">
    <property type="term" value="F:proton-transporting ATP synthase activity, rotational mechanism"/>
    <property type="evidence" value="ECO:0007669"/>
    <property type="project" value="UniProtKB-UniRule"/>
</dbReference>
<organism evidence="15 16">
    <name type="scientific">Vibrio superstes NBRC 103154</name>
    <dbReference type="NCBI Taxonomy" id="1219062"/>
    <lineage>
        <taxon>Bacteria</taxon>
        <taxon>Pseudomonadati</taxon>
        <taxon>Pseudomonadota</taxon>
        <taxon>Gammaproteobacteria</taxon>
        <taxon>Vibrionales</taxon>
        <taxon>Vibrionaceae</taxon>
        <taxon>Vibrio</taxon>
    </lineage>
</organism>
<keyword evidence="5 13" id="KW-0375">Hydrogen ion transport</keyword>
<dbReference type="InterPro" id="IPR027417">
    <property type="entry name" value="P-loop_NTPase"/>
</dbReference>
<dbReference type="InterPro" id="IPR003593">
    <property type="entry name" value="AAA+_ATPase"/>
</dbReference>
<dbReference type="Gene3D" id="2.40.10.170">
    <property type="match status" value="1"/>
</dbReference>
<dbReference type="FunFam" id="3.40.50.300:FF:000004">
    <property type="entry name" value="ATP synthase subunit beta"/>
    <property type="match status" value="1"/>
</dbReference>
<dbReference type="PANTHER" id="PTHR15184">
    <property type="entry name" value="ATP SYNTHASE"/>
    <property type="match status" value="1"/>
</dbReference>
<accession>A0A511QV44</accession>
<dbReference type="Gene3D" id="3.40.50.300">
    <property type="entry name" value="P-loop containing nucleotide triphosphate hydrolases"/>
    <property type="match status" value="1"/>
</dbReference>
<keyword evidence="11 13" id="KW-0066">ATP synthesis</keyword>
<dbReference type="InterPro" id="IPR020003">
    <property type="entry name" value="ATPase_a/bsu_AS"/>
</dbReference>